<dbReference type="Gene3D" id="1.50.10.10">
    <property type="match status" value="1"/>
</dbReference>
<evidence type="ECO:0000313" key="2">
    <source>
        <dbReference type="EMBL" id="GAI15486.1"/>
    </source>
</evidence>
<dbReference type="PANTHER" id="PTHR34987:SF2">
    <property type="entry name" value="B, PUTATIVE (AFU_ORTHOLOGUE AFUA_7G05040)-RELATED"/>
    <property type="match status" value="1"/>
</dbReference>
<dbReference type="AlphaFoldDB" id="X1MBN2"/>
<dbReference type="PANTHER" id="PTHR34987">
    <property type="entry name" value="C, PUTATIVE (AFU_ORTHOLOGUE AFUA_3G02880)-RELATED"/>
    <property type="match status" value="1"/>
</dbReference>
<protein>
    <recommendedName>
        <fullName evidence="1">Alpha-L-rhamnosidase six-hairpin glycosidase domain-containing protein</fullName>
    </recommendedName>
</protein>
<dbReference type="EMBL" id="BARV01009374">
    <property type="protein sequence ID" value="GAI15486.1"/>
    <property type="molecule type" value="Genomic_DNA"/>
</dbReference>
<gene>
    <name evidence="2" type="ORF">S06H3_18516</name>
</gene>
<organism evidence="2">
    <name type="scientific">marine sediment metagenome</name>
    <dbReference type="NCBI Taxonomy" id="412755"/>
    <lineage>
        <taxon>unclassified sequences</taxon>
        <taxon>metagenomes</taxon>
        <taxon>ecological metagenomes</taxon>
    </lineage>
</organism>
<feature type="non-terminal residue" evidence="2">
    <location>
        <position position="1"/>
    </location>
</feature>
<sequence>LFETIDPKNLDTDDHFNARLRKGNRDETEGKHIMGYYDIIYPDGGDNRLFRTLWYRTYRFIQFDIETADEALSLNDFYGIFWAYPFEENASFESDDPVLSKIWDVAWRTQRLNSTETYADCPYYEQLQYIGEWEE</sequence>
<evidence type="ECO:0000259" key="1">
    <source>
        <dbReference type="Pfam" id="PF17389"/>
    </source>
</evidence>
<accession>X1MBN2</accession>
<dbReference type="GO" id="GO:0005975">
    <property type="term" value="P:carbohydrate metabolic process"/>
    <property type="evidence" value="ECO:0007669"/>
    <property type="project" value="InterPro"/>
</dbReference>
<comment type="caution">
    <text evidence="2">The sequence shown here is derived from an EMBL/GenBank/DDBJ whole genome shotgun (WGS) entry which is preliminary data.</text>
</comment>
<dbReference type="Pfam" id="PF17389">
    <property type="entry name" value="Bac_rhamnosid6H"/>
    <property type="match status" value="1"/>
</dbReference>
<dbReference type="InterPro" id="IPR035396">
    <property type="entry name" value="Bac_rhamnosid6H"/>
</dbReference>
<reference evidence="2" key="1">
    <citation type="journal article" date="2014" name="Front. Microbiol.">
        <title>High frequency of phylogenetically diverse reductive dehalogenase-homologous genes in deep subseafloor sedimentary metagenomes.</title>
        <authorList>
            <person name="Kawai M."/>
            <person name="Futagami T."/>
            <person name="Toyoda A."/>
            <person name="Takaki Y."/>
            <person name="Nishi S."/>
            <person name="Hori S."/>
            <person name="Arai W."/>
            <person name="Tsubouchi T."/>
            <person name="Morono Y."/>
            <person name="Uchiyama I."/>
            <person name="Ito T."/>
            <person name="Fujiyama A."/>
            <person name="Inagaki F."/>
            <person name="Takami H."/>
        </authorList>
    </citation>
    <scope>NUCLEOTIDE SEQUENCE</scope>
    <source>
        <strain evidence="2">Expedition CK06-06</strain>
    </source>
</reference>
<proteinExistence type="predicted"/>
<dbReference type="InterPro" id="IPR012341">
    <property type="entry name" value="6hp_glycosidase-like_sf"/>
</dbReference>
<name>X1MBN2_9ZZZZ</name>
<feature type="domain" description="Alpha-L-rhamnosidase six-hairpin glycosidase" evidence="1">
    <location>
        <begin position="88"/>
        <end position="132"/>
    </location>
</feature>